<dbReference type="EMBL" id="HG994589">
    <property type="protein sequence ID" value="CAF2795740.1"/>
    <property type="molecule type" value="Genomic_DNA"/>
</dbReference>
<evidence type="ECO:0000313" key="2">
    <source>
        <dbReference type="EMBL" id="CAF2795740.1"/>
    </source>
</evidence>
<organism evidence="2 3">
    <name type="scientific">Lepeophtheirus salmonis</name>
    <name type="common">Salmon louse</name>
    <name type="synonym">Caligus salmonis</name>
    <dbReference type="NCBI Taxonomy" id="72036"/>
    <lineage>
        <taxon>Eukaryota</taxon>
        <taxon>Metazoa</taxon>
        <taxon>Ecdysozoa</taxon>
        <taxon>Arthropoda</taxon>
        <taxon>Crustacea</taxon>
        <taxon>Multicrustacea</taxon>
        <taxon>Hexanauplia</taxon>
        <taxon>Copepoda</taxon>
        <taxon>Siphonostomatoida</taxon>
        <taxon>Caligidae</taxon>
        <taxon>Lepeophtheirus</taxon>
    </lineage>
</organism>
<proteinExistence type="predicted"/>
<evidence type="ECO:0000313" key="3">
    <source>
        <dbReference type="Proteomes" id="UP000675881"/>
    </source>
</evidence>
<dbReference type="Proteomes" id="UP000675881">
    <property type="component" value="Chromosome 10"/>
</dbReference>
<dbReference type="InterPro" id="IPR048365">
    <property type="entry name" value="TNP-like_RNaseH_N"/>
</dbReference>
<dbReference type="OrthoDB" id="6759522at2759"/>
<dbReference type="AlphaFoldDB" id="A0A7R8CEI2"/>
<keyword evidence="3" id="KW-1185">Reference proteome</keyword>
<reference evidence="2" key="1">
    <citation type="submission" date="2021-02" db="EMBL/GenBank/DDBJ databases">
        <authorList>
            <person name="Bekaert M."/>
        </authorList>
    </citation>
    <scope>NUCLEOTIDE SEQUENCE</scope>
    <source>
        <strain evidence="2">IoA-00</strain>
    </source>
</reference>
<gene>
    <name evidence="2" type="ORF">LSAA_2451</name>
</gene>
<protein>
    <submittedName>
        <fullName evidence="2">(salmon louse) hypothetical protein</fullName>
    </submittedName>
</protein>
<sequence length="367" mass="42575">MDEMSIKSDLEYDVGDPVVRGYDTIQYSSDELASHVFCVCLSRSEEIRVYQRNGYYTNEEANWRPSTHSRLYSKHIERSQFKKLDHSKQIKKLSFGAIPTLFSHVKPSVQRETVNSRKSDEEREELGNMKLGSCDNTYDDHPHLEESAADNNTSAVHPLECSPMEDIMEFYLGTRSDESFQAHSEEYIHIKKYQKLLQKLKKVKDMSYSLQIQLDVQKDKIVELKKKNYQRETKINLLSKTSKVRVWSDKTIKKSLQLRLARTTSDYQILISHGHSLPINQTLQDQTMEDSNKYCVIVMDDMSIKPTLEYDVGDQLIRGYDTLTPSSDELAPRALVFALVGVKARWKQVVAYHFTESSFNKKMSAWL</sequence>
<name>A0A7R8CEI2_LEPSM</name>
<accession>A0A7R8CEI2</accession>
<dbReference type="Pfam" id="PF21787">
    <property type="entry name" value="TNP-like_RNaseH_N"/>
    <property type="match status" value="1"/>
</dbReference>
<feature type="domain" description="Transposable element P transposase-like RNase H" evidence="1">
    <location>
        <begin position="283"/>
        <end position="360"/>
    </location>
</feature>
<evidence type="ECO:0000259" key="1">
    <source>
        <dbReference type="Pfam" id="PF21787"/>
    </source>
</evidence>